<keyword evidence="1" id="KW-0677">Repeat</keyword>
<dbReference type="PROSITE" id="PS50005">
    <property type="entry name" value="TPR"/>
    <property type="match status" value="1"/>
</dbReference>
<accession>A0A4R3I084</accession>
<dbReference type="SUPFAM" id="SSF48452">
    <property type="entry name" value="TPR-like"/>
    <property type="match status" value="1"/>
</dbReference>
<evidence type="ECO:0000313" key="7">
    <source>
        <dbReference type="Proteomes" id="UP000295382"/>
    </source>
</evidence>
<organism evidence="6 7">
    <name type="scientific">Paucimonas lemoignei</name>
    <name type="common">Pseudomonas lemoignei</name>
    <dbReference type="NCBI Taxonomy" id="29443"/>
    <lineage>
        <taxon>Bacteria</taxon>
        <taxon>Pseudomonadati</taxon>
        <taxon>Pseudomonadota</taxon>
        <taxon>Betaproteobacteria</taxon>
        <taxon>Burkholderiales</taxon>
        <taxon>Burkholderiaceae</taxon>
        <taxon>Paucimonas</taxon>
    </lineage>
</organism>
<keyword evidence="2 3" id="KW-0802">TPR repeat</keyword>
<feature type="region of interest" description="Disordered" evidence="4">
    <location>
        <begin position="159"/>
        <end position="208"/>
    </location>
</feature>
<dbReference type="PANTHER" id="PTHR44943">
    <property type="entry name" value="CELLULOSE SYNTHASE OPERON PROTEIN C"/>
    <property type="match status" value="1"/>
</dbReference>
<dbReference type="AlphaFoldDB" id="A0A4R3I084"/>
<keyword evidence="5" id="KW-0472">Membrane</keyword>
<evidence type="ECO:0000256" key="3">
    <source>
        <dbReference type="PROSITE-ProRule" id="PRU00339"/>
    </source>
</evidence>
<feature type="repeat" description="TPR" evidence="3">
    <location>
        <begin position="332"/>
        <end position="365"/>
    </location>
</feature>
<feature type="transmembrane region" description="Helical" evidence="5">
    <location>
        <begin position="42"/>
        <end position="62"/>
    </location>
</feature>
<feature type="compositionally biased region" description="Low complexity" evidence="4">
    <location>
        <begin position="159"/>
        <end position="168"/>
    </location>
</feature>
<proteinExistence type="predicted"/>
<keyword evidence="5" id="KW-1133">Transmembrane helix</keyword>
<dbReference type="Gene3D" id="1.25.40.10">
    <property type="entry name" value="Tetratricopeptide repeat domain"/>
    <property type="match status" value="1"/>
</dbReference>
<sequence length="413" mass="43799">MSLINQMLQDLDARGNQAALGGVLQGQVRAVPQRRGLNLNPAWGAAIVSAALLFAGGAWAWLHHAAAVPDTAKEISTPPAPLMPALSLKIDDVLGAQEDGLPLSPEQQMPSVETVRLSPVEHAAVLPSSATPASQSVASQAASPALALVSNQGAAPASAPAARATGAPQLSAEEPQQKAVRARPDEMASSTASAKEAPQAKPGSASALITPADAPVIAKQIKELTPRQLAENEYRKASGLIQQGRAAEAINLLEQALHLDGRHAESRQTLAALLIQARRQDEAMQILREGLQLDASQTGLAMILARLQLERSELKPAIETLQRSQAFAAERADYLAFLAALLQRDGRHKDAIDYYAQALRRSPGNAVWWMGQGISLQAENRIPEAIDAFRRAKVANGLSAELKAFVEERLNSL</sequence>
<keyword evidence="5" id="KW-0812">Transmembrane</keyword>
<dbReference type="InterPro" id="IPR051685">
    <property type="entry name" value="Ycf3/AcsC/BcsC/TPR_MFPF"/>
</dbReference>
<evidence type="ECO:0000256" key="2">
    <source>
        <dbReference type="ARBA" id="ARBA00022803"/>
    </source>
</evidence>
<dbReference type="InterPro" id="IPR011990">
    <property type="entry name" value="TPR-like_helical_dom_sf"/>
</dbReference>
<dbReference type="Pfam" id="PF14559">
    <property type="entry name" value="TPR_19"/>
    <property type="match status" value="1"/>
</dbReference>
<dbReference type="RefSeq" id="WP_165973673.1">
    <property type="nucleotide sequence ID" value="NZ_SLZQ01000001.1"/>
</dbReference>
<comment type="caution">
    <text evidence="6">The sequence shown here is derived from an EMBL/GenBank/DDBJ whole genome shotgun (WGS) entry which is preliminary data.</text>
</comment>
<name>A0A4R3I084_PAULE</name>
<gene>
    <name evidence="6" type="ORF">EDC30_10136</name>
</gene>
<evidence type="ECO:0000313" key="6">
    <source>
        <dbReference type="EMBL" id="TCS39086.1"/>
    </source>
</evidence>
<evidence type="ECO:0000256" key="1">
    <source>
        <dbReference type="ARBA" id="ARBA00022737"/>
    </source>
</evidence>
<reference evidence="6 7" key="1">
    <citation type="submission" date="2019-03" db="EMBL/GenBank/DDBJ databases">
        <title>Genomic Encyclopedia of Type Strains, Phase IV (KMG-IV): sequencing the most valuable type-strain genomes for metagenomic binning, comparative biology and taxonomic classification.</title>
        <authorList>
            <person name="Goeker M."/>
        </authorList>
    </citation>
    <scope>NUCLEOTIDE SEQUENCE [LARGE SCALE GENOMIC DNA]</scope>
    <source>
        <strain evidence="6 7">DSM 7445</strain>
    </source>
</reference>
<dbReference type="Pfam" id="PF13432">
    <property type="entry name" value="TPR_16"/>
    <property type="match status" value="1"/>
</dbReference>
<evidence type="ECO:0000256" key="4">
    <source>
        <dbReference type="SAM" id="MobiDB-lite"/>
    </source>
</evidence>
<keyword evidence="7" id="KW-1185">Reference proteome</keyword>
<dbReference type="EMBL" id="SLZQ01000001">
    <property type="protein sequence ID" value="TCS39086.1"/>
    <property type="molecule type" value="Genomic_DNA"/>
</dbReference>
<evidence type="ECO:0000256" key="5">
    <source>
        <dbReference type="SAM" id="Phobius"/>
    </source>
</evidence>
<dbReference type="PANTHER" id="PTHR44943:SF8">
    <property type="entry name" value="TPR REPEAT-CONTAINING PROTEIN MJ0263"/>
    <property type="match status" value="1"/>
</dbReference>
<dbReference type="SMART" id="SM00028">
    <property type="entry name" value="TPR"/>
    <property type="match status" value="4"/>
</dbReference>
<dbReference type="Proteomes" id="UP000295382">
    <property type="component" value="Unassembled WGS sequence"/>
</dbReference>
<protein>
    <submittedName>
        <fullName evidence="6">MSHA biogenesis protein MshN</fullName>
    </submittedName>
</protein>
<dbReference type="InterPro" id="IPR019734">
    <property type="entry name" value="TPR_rpt"/>
</dbReference>